<dbReference type="Proteomes" id="UP000292554">
    <property type="component" value="Unassembled WGS sequence"/>
</dbReference>
<gene>
    <name evidence="1" type="ORF">EZV61_07050</name>
</gene>
<organism evidence="1 2">
    <name type="scientific">Corallincola luteus</name>
    <dbReference type="NCBI Taxonomy" id="1775177"/>
    <lineage>
        <taxon>Bacteria</taxon>
        <taxon>Pseudomonadati</taxon>
        <taxon>Pseudomonadota</taxon>
        <taxon>Gammaproteobacteria</taxon>
        <taxon>Alteromonadales</taxon>
        <taxon>Psychromonadaceae</taxon>
        <taxon>Corallincola</taxon>
    </lineage>
</organism>
<comment type="caution">
    <text evidence="1">The sequence shown here is derived from an EMBL/GenBank/DDBJ whole genome shotgun (WGS) entry which is preliminary data.</text>
</comment>
<reference evidence="1 2" key="1">
    <citation type="submission" date="2019-02" db="EMBL/GenBank/DDBJ databases">
        <title>Corallincola luteus sp. nov., a marine bacterium isolated from surface sediment of Bohai Sea in China.</title>
        <authorList>
            <person name="Ren Q."/>
        </authorList>
    </citation>
    <scope>NUCLEOTIDE SEQUENCE [LARGE SCALE GENOMIC DNA]</scope>
    <source>
        <strain evidence="1 2">DASS28</strain>
    </source>
</reference>
<name>A0ABY2ALX9_9GAMM</name>
<protein>
    <recommendedName>
        <fullName evidence="3">Lipoprotein</fullName>
    </recommendedName>
</protein>
<dbReference type="RefSeq" id="WP_131414789.1">
    <property type="nucleotide sequence ID" value="NZ_SJXE01000002.1"/>
</dbReference>
<evidence type="ECO:0000313" key="1">
    <source>
        <dbReference type="EMBL" id="TCI03946.1"/>
    </source>
</evidence>
<evidence type="ECO:0008006" key="3">
    <source>
        <dbReference type="Google" id="ProtNLM"/>
    </source>
</evidence>
<accession>A0ABY2ALX9</accession>
<keyword evidence="2" id="KW-1185">Reference proteome</keyword>
<dbReference type="PROSITE" id="PS51257">
    <property type="entry name" value="PROKAR_LIPOPROTEIN"/>
    <property type="match status" value="1"/>
</dbReference>
<evidence type="ECO:0000313" key="2">
    <source>
        <dbReference type="Proteomes" id="UP000292554"/>
    </source>
</evidence>
<sequence>MTHGRILSAASALTFILVGCGGGSGGGDSTPVVETTYNGLTSDAPINRESAAALVEFLPSEESSLPFFSPSPRQSQPTVSLRPVPKAFAALSSPGAHQKSVVRVEEALDCDSGFGEVRGSIDDVTYLGSYVMRFDECVDDNDRITGEIEVSWTKADPYYGDPIDITMKYNDLSGVNLDTSEEMIISGMVSASGMGTCDMLSVSDLIMQSSMPENSILMEEYRLRIECDYSLSTSYETEKYTYSGSIYIGDLGKIMVSSEDAIFALNVYDFDSPLGEMTLLADGSISIQNSTGSLVFEGLYQDDTSPAPREFLVKVMLDKGLDGELEVDMIIPAWWMASPDMMDMEDSDGDGMWRGWELAHGLDPTVADGALDSDNDGFTNLQEFVAHTHPMNQSDFPAEEE</sequence>
<dbReference type="EMBL" id="SJXE01000002">
    <property type="protein sequence ID" value="TCI03946.1"/>
    <property type="molecule type" value="Genomic_DNA"/>
</dbReference>
<proteinExistence type="predicted"/>